<evidence type="ECO:0000313" key="2">
    <source>
        <dbReference type="Proteomes" id="UP000187412"/>
    </source>
</evidence>
<dbReference type="RefSeq" id="WP_076114099.1">
    <property type="nucleotide sequence ID" value="NZ_MPTB01000060.1"/>
</dbReference>
<proteinExistence type="predicted"/>
<reference evidence="1 2" key="1">
    <citation type="submission" date="2016-10" db="EMBL/GenBank/DDBJ databases">
        <title>Paenibacillus species isolates.</title>
        <authorList>
            <person name="Beno S.M."/>
        </authorList>
    </citation>
    <scope>NUCLEOTIDE SEQUENCE [LARGE SCALE GENOMIC DNA]</scope>
    <source>
        <strain evidence="1 2">FSL H7-0744</strain>
    </source>
</reference>
<organism evidence="1 2">
    <name type="scientific">Paenibacillus borealis</name>
    <dbReference type="NCBI Taxonomy" id="160799"/>
    <lineage>
        <taxon>Bacteria</taxon>
        <taxon>Bacillati</taxon>
        <taxon>Bacillota</taxon>
        <taxon>Bacilli</taxon>
        <taxon>Bacillales</taxon>
        <taxon>Paenibacillaceae</taxon>
        <taxon>Paenibacillus</taxon>
    </lineage>
</organism>
<evidence type="ECO:0000313" key="1">
    <source>
        <dbReference type="EMBL" id="OMD38523.1"/>
    </source>
</evidence>
<sequence>MPETMKRFEAGGVTAWGTADEQNFISLFAEEAKLSLTNSDAGLLRYKEYMGNYRTGNATVDVFSVEAKGKRYIAEIHTMAEQREHLLPVFVNMLKDLQHMEKKAPIVPGVFVQIPDVGNSAEHKQVLQEVMDCLEAIASKNKEQFSATMSSSTTAERLLSFVENSSTYHFYELTLMGIPFKDEKWAGFQVDYYLMDDEGYIADRGFTIVLLPNKQGEWKIEDID</sequence>
<dbReference type="EMBL" id="MPTB01000060">
    <property type="protein sequence ID" value="OMD38523.1"/>
    <property type="molecule type" value="Genomic_DNA"/>
</dbReference>
<dbReference type="Proteomes" id="UP000187412">
    <property type="component" value="Unassembled WGS sequence"/>
</dbReference>
<name>A0ABX3GVR8_PAEBO</name>
<gene>
    <name evidence="1" type="ORF">BSK56_30210</name>
</gene>
<keyword evidence="2" id="KW-1185">Reference proteome</keyword>
<comment type="caution">
    <text evidence="1">The sequence shown here is derived from an EMBL/GenBank/DDBJ whole genome shotgun (WGS) entry which is preliminary data.</text>
</comment>
<accession>A0ABX3GVR8</accession>
<protein>
    <submittedName>
        <fullName evidence="1">Uncharacterized protein</fullName>
    </submittedName>
</protein>